<reference evidence="2" key="1">
    <citation type="submission" date="2022-05" db="EMBL/GenBank/DDBJ databases">
        <authorList>
            <person name="Yi M."/>
        </authorList>
    </citation>
    <scope>NUCLEOTIDE SEQUENCE</scope>
    <source>
        <strain evidence="2">DS2</strain>
    </source>
</reference>
<sequence length="266" mass="28956">MTVKTLRAVSGGKERIVGLWRHPEDGKFAEAFRFAREARSHVEGLQIAHMNINSDDRLSDSAKAGDRYKAAKERLHFIGQLQRGLDTLRSQHLERASRLTAVPPYRDSDAVSVQIDLALAAQLRAMEPAARNAALLAGTHQVFVNAALRLPRELTGISADWHARVLKEAITRAHPREAQEVEDMSQAIEDAQEAIRVAFDIIQGDSGMSLDDKVDAAGDSAAALVTGVSPGTVERISERLAAQAKAEDDAADEEEQRLRAQIGGQA</sequence>
<evidence type="ECO:0000256" key="1">
    <source>
        <dbReference type="SAM" id="MobiDB-lite"/>
    </source>
</evidence>
<dbReference type="EMBL" id="JAMHFX010000207">
    <property type="protein sequence ID" value="MCO1622784.1"/>
    <property type="molecule type" value="Genomic_DNA"/>
</dbReference>
<comment type="caution">
    <text evidence="2">The sequence shown here is derived from an EMBL/GenBank/DDBJ whole genome shotgun (WGS) entry which is preliminary data.</text>
</comment>
<reference evidence="2" key="2">
    <citation type="submission" date="2023-08" db="EMBL/GenBank/DDBJ databases">
        <title>Isolation, Identification, Denitrification Characteristics of A Highly Efficient Aerobic Denitrifying Bacterial Strain DS2.</title>
        <authorList>
            <person name="Wang H."/>
        </authorList>
    </citation>
    <scope>NUCLEOTIDE SEQUENCE</scope>
    <source>
        <strain evidence="2">DS2</strain>
    </source>
</reference>
<protein>
    <submittedName>
        <fullName evidence="2">Uncharacterized protein</fullName>
    </submittedName>
</protein>
<name>A0AAW5HNU3_PSEPU</name>
<proteinExistence type="predicted"/>
<organism evidence="2 3">
    <name type="scientific">Pseudomonas putida</name>
    <name type="common">Arthrobacter siderocapsulatus</name>
    <dbReference type="NCBI Taxonomy" id="303"/>
    <lineage>
        <taxon>Bacteria</taxon>
        <taxon>Pseudomonadati</taxon>
        <taxon>Pseudomonadota</taxon>
        <taxon>Gammaproteobacteria</taxon>
        <taxon>Pseudomonadales</taxon>
        <taxon>Pseudomonadaceae</taxon>
        <taxon>Pseudomonas</taxon>
    </lineage>
</organism>
<feature type="region of interest" description="Disordered" evidence="1">
    <location>
        <begin position="240"/>
        <end position="266"/>
    </location>
</feature>
<evidence type="ECO:0000313" key="2">
    <source>
        <dbReference type="EMBL" id="MCO1622784.1"/>
    </source>
</evidence>
<accession>A0AAW5HNU3</accession>
<evidence type="ECO:0000313" key="3">
    <source>
        <dbReference type="Proteomes" id="UP001202943"/>
    </source>
</evidence>
<dbReference type="RefSeq" id="WP_252460583.1">
    <property type="nucleotide sequence ID" value="NZ_JAMHFX010000207.1"/>
</dbReference>
<dbReference type="Proteomes" id="UP001202943">
    <property type="component" value="Unassembled WGS sequence"/>
</dbReference>
<dbReference type="AlphaFoldDB" id="A0AAW5HNU3"/>
<gene>
    <name evidence="2" type="ORF">M8C81_19465</name>
</gene>